<keyword evidence="5 6" id="KW-0326">Glycosidase</keyword>
<gene>
    <name evidence="6" type="primary">psuG</name>
    <name evidence="7" type="ORF">A5649_17460</name>
</gene>
<evidence type="ECO:0000256" key="2">
    <source>
        <dbReference type="ARBA" id="ARBA00022801"/>
    </source>
</evidence>
<dbReference type="PANTHER" id="PTHR42909">
    <property type="entry name" value="ZGC:136858"/>
    <property type="match status" value="1"/>
</dbReference>
<feature type="binding site" evidence="6">
    <location>
        <position position="82"/>
    </location>
    <ligand>
        <name>substrate</name>
    </ligand>
</feature>
<proteinExistence type="inferred from homology"/>
<feature type="binding site" evidence="6">
    <location>
        <position position="102"/>
    </location>
    <ligand>
        <name>substrate</name>
    </ligand>
</feature>
<comment type="subunit">
    <text evidence="6">Homotrimer.</text>
</comment>
<feature type="active site" description="Nucleophile" evidence="6">
    <location>
        <position position="155"/>
    </location>
</feature>
<feature type="binding site" evidence="6">
    <location>
        <begin position="136"/>
        <end position="138"/>
    </location>
    <ligand>
        <name>substrate</name>
    </ligand>
</feature>
<dbReference type="GO" id="GO:0005737">
    <property type="term" value="C:cytoplasm"/>
    <property type="evidence" value="ECO:0007669"/>
    <property type="project" value="TreeGrafter"/>
</dbReference>
<dbReference type="PANTHER" id="PTHR42909:SF1">
    <property type="entry name" value="CARBOHYDRATE KINASE PFKB DOMAIN-CONTAINING PROTEIN"/>
    <property type="match status" value="1"/>
</dbReference>
<dbReference type="GO" id="GO:0004730">
    <property type="term" value="F:pseudouridylate synthase activity"/>
    <property type="evidence" value="ECO:0007669"/>
    <property type="project" value="UniProtKB-UniRule"/>
</dbReference>
<keyword evidence="4 6" id="KW-0456">Lyase</keyword>
<comment type="cofactor">
    <cofactor evidence="6">
        <name>Mn(2+)</name>
        <dbReference type="ChEBI" id="CHEBI:29035"/>
    </cofactor>
    <text evidence="6">Binds 1 Mn(2+) ion per subunit.</text>
</comment>
<dbReference type="GO" id="GO:0016798">
    <property type="term" value="F:hydrolase activity, acting on glycosyl bonds"/>
    <property type="evidence" value="ECO:0007669"/>
    <property type="project" value="UniProtKB-KW"/>
</dbReference>
<comment type="function">
    <text evidence="6">Catalyzes the reversible cleavage of pseudouridine 5'-phosphate (PsiMP) to ribose 5-phosphate and uracil. Functions biologically in the cleavage direction, as part of a pseudouridine degradation pathway.</text>
</comment>
<dbReference type="EMBL" id="LZME01000037">
    <property type="protein sequence ID" value="OBK87840.1"/>
    <property type="molecule type" value="Genomic_DNA"/>
</dbReference>
<dbReference type="HAMAP" id="MF_01876">
    <property type="entry name" value="PsiMP_glycosidase"/>
    <property type="match status" value="1"/>
</dbReference>
<keyword evidence="1 6" id="KW-0479">Metal-binding</keyword>
<keyword evidence="3 6" id="KW-0464">Manganese</keyword>
<dbReference type="EC" id="4.2.1.70" evidence="6"/>
<dbReference type="Proteomes" id="UP000093712">
    <property type="component" value="Unassembled WGS sequence"/>
</dbReference>
<comment type="similarity">
    <text evidence="6">Belongs to the pseudouridine-5'-phosphate glycosidase family.</text>
</comment>
<accession>A0AA91EX77</accession>
<keyword evidence="2 6" id="KW-0378">Hydrolase</keyword>
<evidence type="ECO:0000313" key="8">
    <source>
        <dbReference type="Proteomes" id="UP000093712"/>
    </source>
</evidence>
<dbReference type="GO" id="GO:0046113">
    <property type="term" value="P:nucleobase catabolic process"/>
    <property type="evidence" value="ECO:0007669"/>
    <property type="project" value="UniProtKB-UniRule"/>
</dbReference>
<dbReference type="SUPFAM" id="SSF110581">
    <property type="entry name" value="Indigoidine synthase A-like"/>
    <property type="match status" value="1"/>
</dbReference>
<evidence type="ECO:0000256" key="6">
    <source>
        <dbReference type="HAMAP-Rule" id="MF_01876"/>
    </source>
</evidence>
<feature type="active site" description="Proton donor" evidence="6">
    <location>
        <position position="21"/>
    </location>
</feature>
<dbReference type="Pfam" id="PF04227">
    <property type="entry name" value="Indigoidine_A"/>
    <property type="match status" value="1"/>
</dbReference>
<evidence type="ECO:0000256" key="5">
    <source>
        <dbReference type="ARBA" id="ARBA00023295"/>
    </source>
</evidence>
<comment type="catalytic activity">
    <reaction evidence="6">
        <text>D-ribose 5-phosphate + uracil = psi-UMP + H2O</text>
        <dbReference type="Rhea" id="RHEA:18337"/>
        <dbReference type="ChEBI" id="CHEBI:15377"/>
        <dbReference type="ChEBI" id="CHEBI:17568"/>
        <dbReference type="ChEBI" id="CHEBI:58380"/>
        <dbReference type="ChEBI" id="CHEBI:78346"/>
        <dbReference type="EC" id="4.2.1.70"/>
    </reaction>
</comment>
<evidence type="ECO:0000256" key="3">
    <source>
        <dbReference type="ARBA" id="ARBA00023211"/>
    </source>
</evidence>
<feature type="binding site" evidence="6">
    <location>
        <position position="134"/>
    </location>
    <ligand>
        <name>Mn(2+)</name>
        <dbReference type="ChEBI" id="CHEBI:29035"/>
    </ligand>
</feature>
<evidence type="ECO:0000313" key="7">
    <source>
        <dbReference type="EMBL" id="OBK87840.1"/>
    </source>
</evidence>
<dbReference type="InterPro" id="IPR022830">
    <property type="entry name" value="Indigdn_synthA-like"/>
</dbReference>
<sequence length="300" mass="31038">MRIHPEVAEALAAGRAVVALESTIISHGLPRPDNLRIARAIEHAVRSAGAVPATIAIVDGQPHIGLDDDALHRVAIGGTAIKVSVREIAMLAAVAGDGATTVAATAHLAAAAGITVFATGGLGGVHRGAQHSYDESADLTTLSRTPVLVVCSGVKSILDIGATLERLETLSVGVIGYRTDRFPAFYLADSGHPLDWWVQTPKQAAAVLRARDRLGTDGYGLVLANPIPADAELDRELHDRVLADGLAAARAADIHGKDVTPFLLDYFHRETHGASVAANVALVLANARVAAEVAVAYAAG</sequence>
<dbReference type="Gene3D" id="3.40.1790.10">
    <property type="entry name" value="Indigoidine synthase domain"/>
    <property type="match status" value="1"/>
</dbReference>
<evidence type="ECO:0000256" key="4">
    <source>
        <dbReference type="ARBA" id="ARBA00023239"/>
    </source>
</evidence>
<comment type="caution">
    <text evidence="7">The sequence shown here is derived from an EMBL/GenBank/DDBJ whole genome shotgun (WGS) entry which is preliminary data.</text>
</comment>
<dbReference type="AlphaFoldDB" id="A0AA91EX77"/>
<reference evidence="7 8" key="1">
    <citation type="submission" date="2016-06" db="EMBL/GenBank/DDBJ databases">
        <authorList>
            <person name="Sutton G."/>
            <person name="Brinkac L."/>
            <person name="Sanka R."/>
            <person name="Adams M."/>
            <person name="Lau E."/>
            <person name="Garcia-Basteiro A."/>
            <person name="Lopez-Varela E."/>
            <person name="Palencia S."/>
        </authorList>
    </citation>
    <scope>NUCLEOTIDE SEQUENCE [LARGE SCALE GENOMIC DNA]</scope>
    <source>
        <strain evidence="7 8">1211594.5</strain>
    </source>
</reference>
<protein>
    <recommendedName>
        <fullName evidence="6">Pseudouridine-5'-phosphate glycosidase</fullName>
        <shortName evidence="6">PsiMP glycosidase</shortName>
        <ecNumber evidence="6">4.2.1.70</ecNumber>
    </recommendedName>
</protein>
<evidence type="ECO:0000256" key="1">
    <source>
        <dbReference type="ARBA" id="ARBA00022723"/>
    </source>
</evidence>
<name>A0AA91EX77_9MYCO</name>
<dbReference type="RefSeq" id="WP_065039409.1">
    <property type="nucleotide sequence ID" value="NZ_LZME01000037.1"/>
</dbReference>
<organism evidence="7 8">
    <name type="scientific">Mycolicibacter heraklionensis</name>
    <dbReference type="NCBI Taxonomy" id="512402"/>
    <lineage>
        <taxon>Bacteria</taxon>
        <taxon>Bacillati</taxon>
        <taxon>Actinomycetota</taxon>
        <taxon>Actinomycetes</taxon>
        <taxon>Mycobacteriales</taxon>
        <taxon>Mycobacteriaceae</taxon>
        <taxon>Mycolicibacter</taxon>
    </lineage>
</organism>
<dbReference type="GO" id="GO:0046872">
    <property type="term" value="F:metal ion binding"/>
    <property type="evidence" value="ECO:0007669"/>
    <property type="project" value="UniProtKB-KW"/>
</dbReference>
<dbReference type="InterPro" id="IPR007342">
    <property type="entry name" value="PsuG"/>
</dbReference>